<dbReference type="AlphaFoldDB" id="A0A644V103"/>
<protein>
    <submittedName>
        <fullName evidence="1">Uncharacterized protein</fullName>
    </submittedName>
</protein>
<reference evidence="1" key="1">
    <citation type="submission" date="2019-08" db="EMBL/GenBank/DDBJ databases">
        <authorList>
            <person name="Kucharzyk K."/>
            <person name="Murdoch R.W."/>
            <person name="Higgins S."/>
            <person name="Loffler F."/>
        </authorList>
    </citation>
    <scope>NUCLEOTIDE SEQUENCE</scope>
</reference>
<dbReference type="EMBL" id="VSSQ01000198">
    <property type="protein sequence ID" value="MPL85016.1"/>
    <property type="molecule type" value="Genomic_DNA"/>
</dbReference>
<sequence length="75" mass="8623">MGVSLVVFEFILIERAKKTLELGMPCLFLLAVFLFFRTEADLISGLKLMFCYQSLLRSELTGSKSEFLFEYSVEI</sequence>
<gene>
    <name evidence="1" type="ORF">SDC9_30982</name>
</gene>
<name>A0A644V103_9ZZZZ</name>
<organism evidence="1">
    <name type="scientific">bioreactor metagenome</name>
    <dbReference type="NCBI Taxonomy" id="1076179"/>
    <lineage>
        <taxon>unclassified sequences</taxon>
        <taxon>metagenomes</taxon>
        <taxon>ecological metagenomes</taxon>
    </lineage>
</organism>
<accession>A0A644V103</accession>
<proteinExistence type="predicted"/>
<comment type="caution">
    <text evidence="1">The sequence shown here is derived from an EMBL/GenBank/DDBJ whole genome shotgun (WGS) entry which is preliminary data.</text>
</comment>
<evidence type="ECO:0000313" key="1">
    <source>
        <dbReference type="EMBL" id="MPL85016.1"/>
    </source>
</evidence>